<dbReference type="GO" id="GO:0050660">
    <property type="term" value="F:flavin adenine dinucleotide binding"/>
    <property type="evidence" value="ECO:0007669"/>
    <property type="project" value="InterPro"/>
</dbReference>
<evidence type="ECO:0000256" key="3">
    <source>
        <dbReference type="ARBA" id="ARBA00022827"/>
    </source>
</evidence>
<comment type="caution">
    <text evidence="6">The sequence shown here is derived from an EMBL/GenBank/DDBJ whole genome shotgun (WGS) entry which is preliminary data.</text>
</comment>
<dbReference type="GO" id="GO:0016995">
    <property type="term" value="F:cholesterol oxidase activity"/>
    <property type="evidence" value="ECO:0007669"/>
    <property type="project" value="UniProtKB-EC"/>
</dbReference>
<dbReference type="InterPro" id="IPR052542">
    <property type="entry name" value="Cholesterol_Oxidase"/>
</dbReference>
<keyword evidence="4" id="KW-0560">Oxidoreductase</keyword>
<sequence>MDSAANTQLHDVLFGGVPLDTANYLAASSEEPSQRAKFPRLSKPVPMMRPEYDVVVVGSGYGGAVAASRLARAGKSVAVLELGKEKWPGEYPSDLKEALPEVHVSGNAGKFSGPLKDVAVGGPTGLYHLVLGEGQNAFVGNGKCPGGTSLLNANVFLEADKRTLELSTWPVEIRKDPASLDPFYTHAAKMLQPTAYPQDYPPLKKLQVLEKQAKALGHEDNFYRVPQTTFFHDGLNSVGVEMKASTGSGQDCTGVNDGSKHSVLMNYLPDAWNWGADIFCECEVRYIHRHASGTGYVIFYAWHGDGRDAFKDDFYNELMWVRAKELCFLGAGALGTTEILLRSKAHGLKMSRFVGQKLSGNGDILSFGYNTDEIVNGIGSEHPPVEFPCGPTITGVIDNRGPETSPNVLDGYVIEEGAIPQALAPIIQAMLEVLPGKENPDPFTAAERLRHLLSRTKSRFLGPYSKGGSVNRMQTYLIMSHDSNEAIITLENDKPYLQFLGVGRTEHVKKLNEVLANATKAIGGTVINSPFFVAFNDKEEITVHPLGGAIMSSDGTGRSGATNHIGQLFAGEGEEVHEGLICVDGSVIPGALGVNPFATITALAERSVDFITKNIGATINHSGNGKLDLFGKPARAVALTSDMLAASKAIRTASPTKGGVRFTEIMDGHIYIGDDIEDFVVAENVAKGSSSSARFYLTLDAYSLKNVIDRADPACFATGTFSCGALSKDPLLVLRGEVQFFSVDQSVSDGANLMYRLTLLATNGETYLFNGYTKIDPSLAFSVSSTWKATTTLYSTITRLNGSIIGRGRLHVSWRNFESELKSFGPTNRSNFLTKAVPPLRFFGSFAQNLARFFLGPFSALSYPDVSHTGYLPKVPPAQILTLITRDGVEVPMKIWTPKEDVAQRKALPILMIPGASVDDGIFSLPTLPENTVDYFTSRGYTVYIITHRVGRSMAAQQGGTPYDARLDVAAAMEHVHEQHEGKMYILCHCVGSIATAAGLLDGTLHPEWIQGLTASQVFFRQRFGSVNIVKARASILTNLYQLLSGGPWYPMTRTSAKRPFFQFLIDQLLRFYPVGPPAEICNSTVCHRTSLVFGRLWNHRNLSHATHEHLINFFGGIHMNALSYLMRTGIASHSIDNAGHDLVTEANLARLEGLPILFLSGGDNVVFTPVSTSMSYDDLRERFGTALYKRVVVPGYGHLDPWMGERSRYDVYPIVGEHMEWCEGLDLAAATAAT</sequence>
<dbReference type="AlphaFoldDB" id="A0AAD6WVA7"/>
<dbReference type="InterPro" id="IPR036188">
    <property type="entry name" value="FAD/NAD-bd_sf"/>
</dbReference>
<keyword evidence="7" id="KW-1185">Reference proteome</keyword>
<keyword evidence="3" id="KW-0274">FAD</keyword>
<dbReference type="SUPFAM" id="SSF53474">
    <property type="entry name" value="alpha/beta-Hydrolases"/>
    <property type="match status" value="1"/>
</dbReference>
<protein>
    <recommendedName>
        <fullName evidence="5">Rhodanese domain-containing protein</fullName>
    </recommendedName>
</protein>
<accession>A0AAD6WVA7</accession>
<dbReference type="SUPFAM" id="SSF51905">
    <property type="entry name" value="FAD/NAD(P)-binding domain"/>
    <property type="match status" value="1"/>
</dbReference>
<dbReference type="Gene3D" id="3.40.50.1820">
    <property type="entry name" value="alpha/beta hydrolase"/>
    <property type="match status" value="1"/>
</dbReference>
<evidence type="ECO:0000256" key="1">
    <source>
        <dbReference type="ARBA" id="ARBA00001974"/>
    </source>
</evidence>
<dbReference type="EMBL" id="JARJCM010000136">
    <property type="protein sequence ID" value="KAJ7026557.1"/>
    <property type="molecule type" value="Genomic_DNA"/>
</dbReference>
<comment type="cofactor">
    <cofactor evidence="1">
        <name>FAD</name>
        <dbReference type="ChEBI" id="CHEBI:57692"/>
    </cofactor>
</comment>
<dbReference type="Proteomes" id="UP001218188">
    <property type="component" value="Unassembled WGS sequence"/>
</dbReference>
<dbReference type="Pfam" id="PF00732">
    <property type="entry name" value="GMC_oxred_N"/>
    <property type="match status" value="1"/>
</dbReference>
<proteinExistence type="predicted"/>
<dbReference type="InterPro" id="IPR029058">
    <property type="entry name" value="AB_hydrolase_fold"/>
</dbReference>
<dbReference type="GO" id="GO:0004769">
    <property type="term" value="F:steroid Delta-isomerase activity"/>
    <property type="evidence" value="ECO:0007669"/>
    <property type="project" value="UniProtKB-EC"/>
</dbReference>
<dbReference type="Gene3D" id="3.50.50.60">
    <property type="entry name" value="FAD/NAD(P)-binding domain"/>
    <property type="match status" value="3"/>
</dbReference>
<feature type="domain" description="Rhodanese" evidence="5">
    <location>
        <begin position="58"/>
        <end position="96"/>
    </location>
</feature>
<dbReference type="PROSITE" id="PS50206">
    <property type="entry name" value="RHODANESE_3"/>
    <property type="match status" value="1"/>
</dbReference>
<dbReference type="InterPro" id="IPR001763">
    <property type="entry name" value="Rhodanese-like_dom"/>
</dbReference>
<dbReference type="GO" id="GO:0008203">
    <property type="term" value="P:cholesterol metabolic process"/>
    <property type="evidence" value="ECO:0007669"/>
    <property type="project" value="UniProtKB-KW"/>
</dbReference>
<name>A0AAD6WVA7_9AGAR</name>
<dbReference type="PANTHER" id="PTHR47470">
    <property type="entry name" value="CHOLESTEROL OXIDASE"/>
    <property type="match status" value="1"/>
</dbReference>
<evidence type="ECO:0000259" key="5">
    <source>
        <dbReference type="PROSITE" id="PS50206"/>
    </source>
</evidence>
<evidence type="ECO:0000256" key="4">
    <source>
        <dbReference type="ARBA" id="ARBA00023002"/>
    </source>
</evidence>
<evidence type="ECO:0000313" key="7">
    <source>
        <dbReference type="Proteomes" id="UP001218188"/>
    </source>
</evidence>
<reference evidence="6" key="1">
    <citation type="submission" date="2023-03" db="EMBL/GenBank/DDBJ databases">
        <title>Massive genome expansion in bonnet fungi (Mycena s.s.) driven by repeated elements and novel gene families across ecological guilds.</title>
        <authorList>
            <consortium name="Lawrence Berkeley National Laboratory"/>
            <person name="Harder C.B."/>
            <person name="Miyauchi S."/>
            <person name="Viragh M."/>
            <person name="Kuo A."/>
            <person name="Thoen E."/>
            <person name="Andreopoulos B."/>
            <person name="Lu D."/>
            <person name="Skrede I."/>
            <person name="Drula E."/>
            <person name="Henrissat B."/>
            <person name="Morin E."/>
            <person name="Kohler A."/>
            <person name="Barry K."/>
            <person name="LaButti K."/>
            <person name="Morin E."/>
            <person name="Salamov A."/>
            <person name="Lipzen A."/>
            <person name="Mereny Z."/>
            <person name="Hegedus B."/>
            <person name="Baldrian P."/>
            <person name="Stursova M."/>
            <person name="Weitz H."/>
            <person name="Taylor A."/>
            <person name="Grigoriev I.V."/>
            <person name="Nagy L.G."/>
            <person name="Martin F."/>
            <person name="Kauserud H."/>
        </authorList>
    </citation>
    <scope>NUCLEOTIDE SEQUENCE</scope>
    <source>
        <strain evidence="6">CBHHK200</strain>
    </source>
</reference>
<keyword evidence="2" id="KW-0285">Flavoprotein</keyword>
<dbReference type="PANTHER" id="PTHR47470:SF1">
    <property type="entry name" value="FAD-DEPENDENT OXIDOREDUCTASE 2 FAD BINDING DOMAIN-CONTAINING PROTEIN"/>
    <property type="match status" value="1"/>
</dbReference>
<evidence type="ECO:0000313" key="6">
    <source>
        <dbReference type="EMBL" id="KAJ7026557.1"/>
    </source>
</evidence>
<dbReference type="InterPro" id="IPR000172">
    <property type="entry name" value="GMC_OxRdtase_N"/>
</dbReference>
<evidence type="ECO:0000256" key="2">
    <source>
        <dbReference type="ARBA" id="ARBA00022630"/>
    </source>
</evidence>
<organism evidence="6 7">
    <name type="scientific">Mycena alexandri</name>
    <dbReference type="NCBI Taxonomy" id="1745969"/>
    <lineage>
        <taxon>Eukaryota</taxon>
        <taxon>Fungi</taxon>
        <taxon>Dikarya</taxon>
        <taxon>Basidiomycota</taxon>
        <taxon>Agaricomycotina</taxon>
        <taxon>Agaricomycetes</taxon>
        <taxon>Agaricomycetidae</taxon>
        <taxon>Agaricales</taxon>
        <taxon>Marasmiineae</taxon>
        <taxon>Mycenaceae</taxon>
        <taxon>Mycena</taxon>
    </lineage>
</organism>
<gene>
    <name evidence="6" type="ORF">C8F04DRAFT_966245</name>
</gene>